<feature type="domain" description="Guanylate cyclase" evidence="7">
    <location>
        <begin position="31"/>
        <end position="161"/>
    </location>
</feature>
<dbReference type="CDD" id="cd07302">
    <property type="entry name" value="CHD"/>
    <property type="match status" value="1"/>
</dbReference>
<keyword evidence="5" id="KW-1133">Transmembrane helix</keyword>
<dbReference type="PANTHER" id="PTHR43081:SF1">
    <property type="entry name" value="ADENYLATE CYCLASE, TERMINAL-DIFFERENTIATION SPECIFIC"/>
    <property type="match status" value="1"/>
</dbReference>
<dbReference type="Pfam" id="PF00211">
    <property type="entry name" value="Guanylate_cyc"/>
    <property type="match status" value="1"/>
</dbReference>
<keyword evidence="8" id="KW-0456">Lyase</keyword>
<accession>A0A136M158</accession>
<keyword evidence="3" id="KW-1003">Cell membrane</keyword>
<evidence type="ECO:0000313" key="8">
    <source>
        <dbReference type="EMBL" id="KXK27630.1"/>
    </source>
</evidence>
<dbReference type="AlphaFoldDB" id="A0A136M158"/>
<name>A0A136M158_9BACT</name>
<organism evidence="8 9">
    <name type="scientific">candidate division WS6 bacterium OLB20</name>
    <dbReference type="NCBI Taxonomy" id="1617426"/>
    <lineage>
        <taxon>Bacteria</taxon>
        <taxon>Candidatus Dojkabacteria</taxon>
    </lineage>
</organism>
<evidence type="ECO:0000256" key="1">
    <source>
        <dbReference type="ARBA" id="ARBA00004196"/>
    </source>
</evidence>
<dbReference type="GO" id="GO:0035556">
    <property type="term" value="P:intracellular signal transduction"/>
    <property type="evidence" value="ECO:0007669"/>
    <property type="project" value="InterPro"/>
</dbReference>
<dbReference type="InterPro" id="IPR001054">
    <property type="entry name" value="A/G_cyclase"/>
</dbReference>
<comment type="similarity">
    <text evidence="2">Belongs to the adenylyl cyclase class-3 family.</text>
</comment>
<evidence type="ECO:0000256" key="3">
    <source>
        <dbReference type="ARBA" id="ARBA00022475"/>
    </source>
</evidence>
<evidence type="ECO:0000256" key="5">
    <source>
        <dbReference type="ARBA" id="ARBA00022989"/>
    </source>
</evidence>
<gene>
    <name evidence="8" type="primary">cyaA</name>
    <name evidence="8" type="ORF">TR69_WS6001000074</name>
</gene>
<sequence>MFYRYLNEPLLNILIEDTSRLSLGGESRDMSVLFSDIRGFTSISEKMSSRELITMVNDYLHFMTDIILSKNGTIDKYIGDAIMAFWNAPVDDAQHAINAVLAALTMQERLEIFNRDYPQYPEIAIGIGINSGDMTVGNVGGEQRFDYTVLGDNVNLGSRLEGLTKKYGVTCIVSESTKKAAEKQVHDDSVLFRLIDNVIVKGREKPIRIYQPLRNTPKNKQLLSDFSKAYDRYCSGDFTRAAKLLQIIDDPVARLYEERIREIGEPPGDWTSVWEWTEK</sequence>
<dbReference type="EC" id="4.6.1.1" evidence="8"/>
<dbReference type="FunFam" id="3.30.70.1230:FF:000016">
    <property type="entry name" value="Adenylate/guanylate cyclase domain-containing protein"/>
    <property type="match status" value="1"/>
</dbReference>
<dbReference type="InterPro" id="IPR029787">
    <property type="entry name" value="Nucleotide_cyclase"/>
</dbReference>
<dbReference type="PANTHER" id="PTHR43081">
    <property type="entry name" value="ADENYLATE CYCLASE, TERMINAL-DIFFERENTIATION SPECIFIC-RELATED"/>
    <property type="match status" value="1"/>
</dbReference>
<evidence type="ECO:0000259" key="7">
    <source>
        <dbReference type="PROSITE" id="PS50125"/>
    </source>
</evidence>
<evidence type="ECO:0000256" key="2">
    <source>
        <dbReference type="ARBA" id="ARBA00005381"/>
    </source>
</evidence>
<protein>
    <submittedName>
        <fullName evidence="8">Adenylate cyclase 1</fullName>
        <ecNumber evidence="8">4.6.1.1</ecNumber>
    </submittedName>
</protein>
<dbReference type="EMBL" id="JYNZ01000001">
    <property type="protein sequence ID" value="KXK27630.1"/>
    <property type="molecule type" value="Genomic_DNA"/>
</dbReference>
<evidence type="ECO:0000256" key="4">
    <source>
        <dbReference type="ARBA" id="ARBA00022692"/>
    </source>
</evidence>
<dbReference type="InterPro" id="IPR050697">
    <property type="entry name" value="Adenylyl/Guanylyl_Cyclase_3/4"/>
</dbReference>
<dbReference type="PATRIC" id="fig|1617426.3.peg.76"/>
<dbReference type="GO" id="GO:0030313">
    <property type="term" value="C:cell envelope"/>
    <property type="evidence" value="ECO:0007669"/>
    <property type="project" value="UniProtKB-SubCell"/>
</dbReference>
<dbReference type="SUPFAM" id="SSF55073">
    <property type="entry name" value="Nucleotide cyclase"/>
    <property type="match status" value="1"/>
</dbReference>
<dbReference type="PROSITE" id="PS50125">
    <property type="entry name" value="GUANYLATE_CYCLASE_2"/>
    <property type="match status" value="1"/>
</dbReference>
<dbReference type="Gene3D" id="3.30.70.1230">
    <property type="entry name" value="Nucleotide cyclase"/>
    <property type="match status" value="1"/>
</dbReference>
<evidence type="ECO:0000256" key="6">
    <source>
        <dbReference type="ARBA" id="ARBA00023136"/>
    </source>
</evidence>
<dbReference type="STRING" id="1617426.TR69_WS6001000074"/>
<reference evidence="8 9" key="1">
    <citation type="submission" date="2015-02" db="EMBL/GenBank/DDBJ databases">
        <title>Improved understanding of the partial-nitritation anammox process through 23 genomes representing the majority of the microbial community.</title>
        <authorList>
            <person name="Speth D.R."/>
            <person name="In T Zandt M."/>
            <person name="Guerrero Cruz S."/>
            <person name="Jetten M.S."/>
            <person name="Dutilh B.E."/>
        </authorList>
    </citation>
    <scope>NUCLEOTIDE SEQUENCE [LARGE SCALE GENOMIC DNA]</scope>
    <source>
        <strain evidence="8">OLB20</strain>
    </source>
</reference>
<dbReference type="GO" id="GO:0004016">
    <property type="term" value="F:adenylate cyclase activity"/>
    <property type="evidence" value="ECO:0007669"/>
    <property type="project" value="UniProtKB-EC"/>
</dbReference>
<evidence type="ECO:0000313" key="9">
    <source>
        <dbReference type="Proteomes" id="UP000070457"/>
    </source>
</evidence>
<comment type="subcellular location">
    <subcellularLocation>
        <location evidence="1">Cell envelope</location>
    </subcellularLocation>
</comment>
<keyword evidence="4" id="KW-0812">Transmembrane</keyword>
<dbReference type="SMART" id="SM00044">
    <property type="entry name" value="CYCc"/>
    <property type="match status" value="1"/>
</dbReference>
<keyword evidence="6" id="KW-0472">Membrane</keyword>
<dbReference type="Proteomes" id="UP000070457">
    <property type="component" value="Unassembled WGS sequence"/>
</dbReference>
<comment type="caution">
    <text evidence="8">The sequence shown here is derived from an EMBL/GenBank/DDBJ whole genome shotgun (WGS) entry which is preliminary data.</text>
</comment>
<dbReference type="GO" id="GO:0006171">
    <property type="term" value="P:cAMP biosynthetic process"/>
    <property type="evidence" value="ECO:0007669"/>
    <property type="project" value="TreeGrafter"/>
</dbReference>
<proteinExistence type="inferred from homology"/>